<dbReference type="Proteomes" id="UP000319322">
    <property type="component" value="Unassembled WGS sequence"/>
</dbReference>
<evidence type="ECO:0000313" key="3">
    <source>
        <dbReference type="Proteomes" id="UP000319322"/>
    </source>
</evidence>
<evidence type="ECO:0000313" key="2">
    <source>
        <dbReference type="EMBL" id="TSA86604.1"/>
    </source>
</evidence>
<sequence length="179" mass="20817">MLSCPKCRCARGCKEQNMLENIRKELKRIDEDVSFSAKGHLESAMMWRYAEYALMLLSSVSLCITLTFTFGNLDKIWLSVLSIISGSLTVFLIFLRTQEKHLAHSRCGNQYLALRDKARVFAELGSKNMDIEKQIEYLKRLNFEKSVLNKESLPISWLGYWLAGRQIQRESHIYQVDKE</sequence>
<keyword evidence="1" id="KW-0472">Membrane</keyword>
<accession>A0A553V2I1</accession>
<proteinExistence type="predicted"/>
<keyword evidence="3" id="KW-1185">Reference proteome</keyword>
<keyword evidence="1" id="KW-1133">Transmembrane helix</keyword>
<gene>
    <name evidence="2" type="ORF">FNE76_01350</name>
</gene>
<reference evidence="2 3" key="2">
    <citation type="submission" date="2019-07" db="EMBL/GenBank/DDBJ databases">
        <title>Helicobacter labacensis sp. nov., Helicobacter mehlei sp. nov. and Helicobacter vulpis sp. nov., isolated from gastric mucosa of red fox (Vulpis vulpis).</title>
        <authorList>
            <person name="Kusar D."/>
            <person name="Gruntar I."/>
            <person name="Pate M."/>
            <person name="Zajc U."/>
            <person name="Ocepek M."/>
        </authorList>
    </citation>
    <scope>NUCLEOTIDE SEQUENCE [LARGE SCALE GENOMIC DNA]</scope>
    <source>
        <strain evidence="2 3">L8b</strain>
    </source>
</reference>
<protein>
    <submittedName>
        <fullName evidence="2">SLATT domain-containing protein</fullName>
    </submittedName>
</protein>
<dbReference type="AlphaFoldDB" id="A0A553V2I1"/>
<reference evidence="3" key="1">
    <citation type="submission" date="2019-07" db="EMBL/GenBank/DDBJ databases">
        <title>Helicobacter labacensis sp. nov., Helicobacter mehlei sp. nov. and Helicobacter vulpis sp. nov., isolated from gastric mucosa of red fox (Vulpis vulpis).</title>
        <authorList>
            <person name="Papic B."/>
        </authorList>
    </citation>
    <scope>NUCLEOTIDE SEQUENCE [LARGE SCALE GENOMIC DNA]</scope>
    <source>
        <strain evidence="3">L8b</strain>
    </source>
</reference>
<dbReference type="NCBIfam" id="NF033632">
    <property type="entry name" value="SLATT_4"/>
    <property type="match status" value="1"/>
</dbReference>
<keyword evidence="1" id="KW-0812">Transmembrane</keyword>
<dbReference type="EMBL" id="VKGC01000002">
    <property type="protein sequence ID" value="TSA86604.1"/>
    <property type="molecule type" value="Genomic_DNA"/>
</dbReference>
<dbReference type="OrthoDB" id="8897202at2"/>
<comment type="caution">
    <text evidence="2">The sequence shown here is derived from an EMBL/GenBank/DDBJ whole genome shotgun (WGS) entry which is preliminary data.</text>
</comment>
<organism evidence="2 3">
    <name type="scientific">Helicobacter mehlei</name>
    <dbReference type="NCBI Taxonomy" id="2316080"/>
    <lineage>
        <taxon>Bacteria</taxon>
        <taxon>Pseudomonadati</taxon>
        <taxon>Campylobacterota</taxon>
        <taxon>Epsilonproteobacteria</taxon>
        <taxon>Campylobacterales</taxon>
        <taxon>Helicobacteraceae</taxon>
        <taxon>Helicobacter</taxon>
    </lineage>
</organism>
<feature type="transmembrane region" description="Helical" evidence="1">
    <location>
        <begin position="52"/>
        <end position="70"/>
    </location>
</feature>
<evidence type="ECO:0000256" key="1">
    <source>
        <dbReference type="SAM" id="Phobius"/>
    </source>
</evidence>
<name>A0A553V2I1_9HELI</name>
<feature type="transmembrane region" description="Helical" evidence="1">
    <location>
        <begin position="76"/>
        <end position="95"/>
    </location>
</feature>